<gene>
    <name evidence="2" type="ORF">CMQ_4656</name>
</gene>
<feature type="compositionally biased region" description="Basic and acidic residues" evidence="1">
    <location>
        <begin position="53"/>
        <end position="67"/>
    </location>
</feature>
<keyword evidence="3" id="KW-1185">Reference proteome</keyword>
<dbReference type="Proteomes" id="UP000007796">
    <property type="component" value="Unassembled WGS sequence"/>
</dbReference>
<dbReference type="RefSeq" id="XP_014168287.1">
    <property type="nucleotide sequence ID" value="XM_014312812.1"/>
</dbReference>
<feature type="compositionally biased region" description="Polar residues" evidence="1">
    <location>
        <begin position="97"/>
        <end position="106"/>
    </location>
</feature>
<dbReference type="InParanoid" id="F0XV19"/>
<dbReference type="eggNOG" id="ENOG502RQN6">
    <property type="taxonomic scope" value="Eukaryota"/>
</dbReference>
<proteinExistence type="predicted"/>
<dbReference type="EMBL" id="GL630006">
    <property type="protein sequence ID" value="EFW98804.1"/>
    <property type="molecule type" value="Genomic_DNA"/>
</dbReference>
<evidence type="ECO:0000313" key="2">
    <source>
        <dbReference type="EMBL" id="EFW98804.1"/>
    </source>
</evidence>
<accession>F0XV19</accession>
<evidence type="ECO:0000256" key="1">
    <source>
        <dbReference type="SAM" id="MobiDB-lite"/>
    </source>
</evidence>
<feature type="compositionally biased region" description="Basic and acidic residues" evidence="1">
    <location>
        <begin position="79"/>
        <end position="88"/>
    </location>
</feature>
<feature type="region of interest" description="Disordered" evidence="1">
    <location>
        <begin position="1"/>
        <end position="23"/>
    </location>
</feature>
<dbReference type="OrthoDB" id="529205at2759"/>
<feature type="region of interest" description="Disordered" evidence="1">
    <location>
        <begin position="36"/>
        <end position="106"/>
    </location>
</feature>
<evidence type="ECO:0000313" key="3">
    <source>
        <dbReference type="Proteomes" id="UP000007796"/>
    </source>
</evidence>
<name>F0XV19_GROCL</name>
<organism evidence="3">
    <name type="scientific">Grosmannia clavigera (strain kw1407 / UAMH 11150)</name>
    <name type="common">Blue stain fungus</name>
    <name type="synonym">Graphiocladiella clavigera</name>
    <dbReference type="NCBI Taxonomy" id="655863"/>
    <lineage>
        <taxon>Eukaryota</taxon>
        <taxon>Fungi</taxon>
        <taxon>Dikarya</taxon>
        <taxon>Ascomycota</taxon>
        <taxon>Pezizomycotina</taxon>
        <taxon>Sordariomycetes</taxon>
        <taxon>Sordariomycetidae</taxon>
        <taxon>Ophiostomatales</taxon>
        <taxon>Ophiostomataceae</taxon>
        <taxon>Leptographium</taxon>
    </lineage>
</organism>
<dbReference type="HOGENOM" id="CLU_2223558_0_0_1"/>
<sequence length="106" mass="11622">MSSVAMSLRTLHLRPVRPLPSLRPLAVQTQALSLSAVRQHKESESDPDFTVEQLKEQSLKQHKEGRGEWMPGLASDSEEALKADKSDSPELPAKTPTGPNNPTVRA</sequence>
<dbReference type="GeneID" id="25977891"/>
<protein>
    <recommendedName>
        <fullName evidence="4">Mitochondrial carrier protein</fullName>
    </recommendedName>
</protein>
<dbReference type="AlphaFoldDB" id="F0XV19"/>
<reference evidence="2 3" key="1">
    <citation type="journal article" date="2011" name="Proc. Natl. Acad. Sci. U.S.A.">
        <title>Genome and transcriptome analyses of the mountain pine beetle-fungal symbiont Grosmannia clavigera, a lodgepole pine pathogen.</title>
        <authorList>
            <person name="DiGuistini S."/>
            <person name="Wang Y."/>
            <person name="Liao N.Y."/>
            <person name="Taylor G."/>
            <person name="Tanguay P."/>
            <person name="Feau N."/>
            <person name="Henrissat B."/>
            <person name="Chan S.K."/>
            <person name="Hesse-Orce U."/>
            <person name="Alamouti S.M."/>
            <person name="Tsui C.K.M."/>
            <person name="Docking R.T."/>
            <person name="Levasseur A."/>
            <person name="Haridas S."/>
            <person name="Robertson G."/>
            <person name="Birol I."/>
            <person name="Holt R.A."/>
            <person name="Marra M.A."/>
            <person name="Hamelin R.C."/>
            <person name="Hirst M."/>
            <person name="Jones S.J.M."/>
            <person name="Bohlmann J."/>
            <person name="Breuil C."/>
        </authorList>
    </citation>
    <scope>NUCLEOTIDE SEQUENCE [LARGE SCALE GENOMIC DNA]</scope>
    <source>
        <strain evidence="3">kw1407 / UAMH 11150</strain>
    </source>
</reference>
<evidence type="ECO:0008006" key="4">
    <source>
        <dbReference type="Google" id="ProtNLM"/>
    </source>
</evidence>